<dbReference type="PANTHER" id="PTHR14146:SF0">
    <property type="entry name" value="EXOCYST COMPLEX COMPONENT 4"/>
    <property type="match status" value="1"/>
</dbReference>
<proteinExistence type="inferred from homology"/>
<feature type="domain" description="Exocyst complex component Sec8 N-terminal" evidence="4">
    <location>
        <begin position="46"/>
        <end position="160"/>
    </location>
</feature>
<sequence>MCKVLKFGFYLTDTLDWECAEEGTLIWTLHMGIFDGLPVPSDKTYLREELARIDESWVAARFDSLPHVVHILTSKDRETDILLLREQSDVVEEVVDEVVHAYHGGFNKAIQNYSQILRLFSESTDKIGDLKHDLAEAKRSLGTRNKQLHQLWYRSAVLEKLSYRLIGRHDIERLMRLDTGSACLPSQLGHSVSHSEAVGSEVELCELFLNLPSIKQDNLIRDDNKLILLASLSDSLEYVADSIERLGQAVPRAASQAEGNSRNQATSPRNLASCADEYRKLATDCLKVLRVEMQLETVFHLQEMTNREYLEDEDAEEPDDFVISLTSQITRRDEGMAPFISGEKRNYVFGGICGIAASASIKALADMRSINLFGVQQICRNTIALEQAMAAIPYVDGDSVQQNLDRVRTYYELLNMPFEALLAFIAEHDQMFTPTESAVLEKISYRLIGRHDIERLMRLDTGSACLPSQLGHSVSHSEAVGSEVELCELFLNLPSIKQDNLIRDDNRLILLASLSDSLEYVADSIERLGQAVPRAASQAEANSRNQATSPRNLASFADEYRKLATDCLKVLRVEMQLETVFHLQEMTNREYLEDEDAEEPDDFVISLTSQITRRDEGMAPFISGEKRNYVFGGICGIAASASIKALADMRSINLFGVQQICRNTIALEQAMAAIPYVDGDSVQQNLDRVRTYYELLNMPFEALLAFIAEHDQMFTPTESVSSNFDSL</sequence>
<dbReference type="GO" id="GO:0006612">
    <property type="term" value="P:protein targeting to membrane"/>
    <property type="evidence" value="ECO:0007669"/>
    <property type="project" value="UniProtKB-UniRule"/>
</dbReference>
<evidence type="ECO:0000259" key="4">
    <source>
        <dbReference type="Pfam" id="PF04048"/>
    </source>
</evidence>
<accession>A0A8S9S9S3</accession>
<name>A0A8S9S9S3_BRACR</name>
<comment type="similarity">
    <text evidence="3">Belongs to the SEC8 family.</text>
</comment>
<dbReference type="PANTHER" id="PTHR14146">
    <property type="entry name" value="EXOCYST COMPLEX COMPONENT 4"/>
    <property type="match status" value="1"/>
</dbReference>
<reference evidence="5" key="1">
    <citation type="submission" date="2019-12" db="EMBL/GenBank/DDBJ databases">
        <title>Genome sequencing and annotation of Brassica cretica.</title>
        <authorList>
            <person name="Studholme D.J."/>
            <person name="Sarris P."/>
        </authorList>
    </citation>
    <scope>NUCLEOTIDE SEQUENCE</scope>
    <source>
        <strain evidence="5">PFS-109/04</strain>
        <tissue evidence="5">Leaf</tissue>
    </source>
</reference>
<evidence type="ECO:0000256" key="3">
    <source>
        <dbReference type="RuleBase" id="RU367079"/>
    </source>
</evidence>
<organism evidence="5 6">
    <name type="scientific">Brassica cretica</name>
    <name type="common">Mustard</name>
    <dbReference type="NCBI Taxonomy" id="69181"/>
    <lineage>
        <taxon>Eukaryota</taxon>
        <taxon>Viridiplantae</taxon>
        <taxon>Streptophyta</taxon>
        <taxon>Embryophyta</taxon>
        <taxon>Tracheophyta</taxon>
        <taxon>Spermatophyta</taxon>
        <taxon>Magnoliopsida</taxon>
        <taxon>eudicotyledons</taxon>
        <taxon>Gunneridae</taxon>
        <taxon>Pentapetalae</taxon>
        <taxon>rosids</taxon>
        <taxon>malvids</taxon>
        <taxon>Brassicales</taxon>
        <taxon>Brassicaceae</taxon>
        <taxon>Brassiceae</taxon>
        <taxon>Brassica</taxon>
    </lineage>
</organism>
<dbReference type="InterPro" id="IPR039682">
    <property type="entry name" value="Sec8/EXOC4"/>
</dbReference>
<evidence type="ECO:0000256" key="1">
    <source>
        <dbReference type="ARBA" id="ARBA00022448"/>
    </source>
</evidence>
<dbReference type="GO" id="GO:0090522">
    <property type="term" value="P:vesicle tethering involved in exocytosis"/>
    <property type="evidence" value="ECO:0007669"/>
    <property type="project" value="UniProtKB-UniRule"/>
</dbReference>
<dbReference type="GO" id="GO:0000145">
    <property type="term" value="C:exocyst"/>
    <property type="evidence" value="ECO:0007669"/>
    <property type="project" value="UniProtKB-UniRule"/>
</dbReference>
<protein>
    <recommendedName>
        <fullName evidence="3">Exocyst complex component Sec8</fullName>
    </recommendedName>
</protein>
<keyword evidence="2 3" id="KW-0268">Exocytosis</keyword>
<dbReference type="AlphaFoldDB" id="A0A8S9S9S3"/>
<dbReference type="InterPro" id="IPR007191">
    <property type="entry name" value="Sec8_exocyst_N"/>
</dbReference>
<dbReference type="GO" id="GO:0006893">
    <property type="term" value="P:Golgi to plasma membrane transport"/>
    <property type="evidence" value="ECO:0007669"/>
    <property type="project" value="TreeGrafter"/>
</dbReference>
<evidence type="ECO:0000313" key="5">
    <source>
        <dbReference type="EMBL" id="KAF3589366.1"/>
    </source>
</evidence>
<dbReference type="EMBL" id="QGKX02000088">
    <property type="protein sequence ID" value="KAF3589366.1"/>
    <property type="molecule type" value="Genomic_DNA"/>
</dbReference>
<dbReference type="GO" id="GO:0015031">
    <property type="term" value="P:protein transport"/>
    <property type="evidence" value="ECO:0007669"/>
    <property type="project" value="UniProtKB-KW"/>
</dbReference>
<evidence type="ECO:0000256" key="2">
    <source>
        <dbReference type="ARBA" id="ARBA00022483"/>
    </source>
</evidence>
<dbReference type="Proteomes" id="UP000712600">
    <property type="component" value="Unassembled WGS sequence"/>
</dbReference>
<comment type="function">
    <text evidence="3">Component of the exocyst complex involved in the docking of exocytic vesicles with fusion sites on the plasma membrane.</text>
</comment>
<dbReference type="Pfam" id="PF04048">
    <property type="entry name" value="Sec8_N"/>
    <property type="match status" value="1"/>
</dbReference>
<comment type="caution">
    <text evidence="5">The sequence shown here is derived from an EMBL/GenBank/DDBJ whole genome shotgun (WGS) entry which is preliminary data.</text>
</comment>
<keyword evidence="3" id="KW-0653">Protein transport</keyword>
<evidence type="ECO:0000313" key="6">
    <source>
        <dbReference type="Proteomes" id="UP000712600"/>
    </source>
</evidence>
<gene>
    <name evidence="5" type="ORF">F2Q69_00032049</name>
</gene>
<dbReference type="CDD" id="cd00531">
    <property type="entry name" value="NTF2_like"/>
    <property type="match status" value="1"/>
</dbReference>
<keyword evidence="1 3" id="KW-0813">Transport</keyword>
<dbReference type="GO" id="GO:0006904">
    <property type="term" value="P:vesicle docking involved in exocytosis"/>
    <property type="evidence" value="ECO:0007669"/>
    <property type="project" value="InterPro"/>
</dbReference>